<protein>
    <submittedName>
        <fullName evidence="4">INCENP_ARK-bind domain-containing protein</fullName>
    </submittedName>
</protein>
<dbReference type="Proteomes" id="UP000274131">
    <property type="component" value="Unassembled WGS sequence"/>
</dbReference>
<reference evidence="4" key="1">
    <citation type="submission" date="2017-02" db="UniProtKB">
        <authorList>
            <consortium name="WormBaseParasite"/>
        </authorList>
    </citation>
    <scope>IDENTIFICATION</scope>
</reference>
<evidence type="ECO:0000256" key="1">
    <source>
        <dbReference type="SAM" id="Coils"/>
    </source>
</evidence>
<reference evidence="2 3" key="2">
    <citation type="submission" date="2018-10" db="EMBL/GenBank/DDBJ databases">
        <authorList>
            <consortium name="Pathogen Informatics"/>
        </authorList>
    </citation>
    <scope>NUCLEOTIDE SEQUENCE [LARGE SCALE GENOMIC DNA]</scope>
</reference>
<evidence type="ECO:0000313" key="2">
    <source>
        <dbReference type="EMBL" id="VDD97073.1"/>
    </source>
</evidence>
<proteinExistence type="predicted"/>
<organism evidence="4">
    <name type="scientific">Enterobius vermicularis</name>
    <name type="common">Human pinworm</name>
    <dbReference type="NCBI Taxonomy" id="51028"/>
    <lineage>
        <taxon>Eukaryota</taxon>
        <taxon>Metazoa</taxon>
        <taxon>Ecdysozoa</taxon>
        <taxon>Nematoda</taxon>
        <taxon>Chromadorea</taxon>
        <taxon>Rhabditida</taxon>
        <taxon>Spirurina</taxon>
        <taxon>Oxyuridomorpha</taxon>
        <taxon>Oxyuroidea</taxon>
        <taxon>Oxyuridae</taxon>
        <taxon>Enterobius</taxon>
    </lineage>
</organism>
<evidence type="ECO:0000313" key="3">
    <source>
        <dbReference type="Proteomes" id="UP000274131"/>
    </source>
</evidence>
<evidence type="ECO:0000313" key="4">
    <source>
        <dbReference type="WBParaSite" id="EVEC_0001265201-mRNA-1"/>
    </source>
</evidence>
<gene>
    <name evidence="2" type="ORF">EVEC_LOCUS11824</name>
</gene>
<accession>A0A0N4VNS9</accession>
<feature type="coiled-coil region" evidence="1">
    <location>
        <begin position="46"/>
        <end position="121"/>
    </location>
</feature>
<name>A0A0N4VNS9_ENTVE</name>
<dbReference type="AlphaFoldDB" id="A0A0N4VNS9"/>
<keyword evidence="1" id="KW-0175">Coiled coil</keyword>
<dbReference type="WBParaSite" id="EVEC_0001265201-mRNA-1">
    <property type="protein sequence ID" value="EVEC_0001265201-mRNA-1"/>
    <property type="gene ID" value="EVEC_0001265201"/>
</dbReference>
<dbReference type="OrthoDB" id="5873545at2759"/>
<sequence>MSPIGWLNALVYAAASMIIDDAKERRRNDPRAKREREWFAEKKIQVHRIKDAIVRARAELVRQRERRPRTDKDRRNAQILGTSNAAELERIAIENEQRLEIVEERIQLRKQEIRRKKLRKAFQAQPSLRVLKNGKIPRIDGPGADEIERFWEPILGRAKESKPRECEYLREWEETMRSEYHEFSISEARVEQELQKGIRHMKPWKAPGPDGIQAFWCKSIPGVSAL</sequence>
<dbReference type="STRING" id="51028.A0A0N4VNS9"/>
<dbReference type="EMBL" id="UXUI01012777">
    <property type="protein sequence ID" value="VDD97073.1"/>
    <property type="molecule type" value="Genomic_DNA"/>
</dbReference>
<keyword evidence="3" id="KW-1185">Reference proteome</keyword>